<protein>
    <submittedName>
        <fullName evidence="2">ABC1 protein kinase</fullName>
    </submittedName>
</protein>
<evidence type="ECO:0000313" key="2">
    <source>
        <dbReference type="EMBL" id="EFJ34851.1"/>
    </source>
</evidence>
<name>D8QZT3_SELML</name>
<dbReference type="eggNOG" id="KOG1235">
    <property type="taxonomic scope" value="Eukaryota"/>
</dbReference>
<reference evidence="2 3" key="1">
    <citation type="journal article" date="2011" name="Science">
        <title>The Selaginella genome identifies genetic changes associated with the evolution of vascular plants.</title>
        <authorList>
            <person name="Banks J.A."/>
            <person name="Nishiyama T."/>
            <person name="Hasebe M."/>
            <person name="Bowman J.L."/>
            <person name="Gribskov M."/>
            <person name="dePamphilis C."/>
            <person name="Albert V.A."/>
            <person name="Aono N."/>
            <person name="Aoyama T."/>
            <person name="Ambrose B.A."/>
            <person name="Ashton N.W."/>
            <person name="Axtell M.J."/>
            <person name="Barker E."/>
            <person name="Barker M.S."/>
            <person name="Bennetzen J.L."/>
            <person name="Bonawitz N.D."/>
            <person name="Chapple C."/>
            <person name="Cheng C."/>
            <person name="Correa L.G."/>
            <person name="Dacre M."/>
            <person name="DeBarry J."/>
            <person name="Dreyer I."/>
            <person name="Elias M."/>
            <person name="Engstrom E.M."/>
            <person name="Estelle M."/>
            <person name="Feng L."/>
            <person name="Finet C."/>
            <person name="Floyd S.K."/>
            <person name="Frommer W.B."/>
            <person name="Fujita T."/>
            <person name="Gramzow L."/>
            <person name="Gutensohn M."/>
            <person name="Harholt J."/>
            <person name="Hattori M."/>
            <person name="Heyl A."/>
            <person name="Hirai T."/>
            <person name="Hiwatashi Y."/>
            <person name="Ishikawa M."/>
            <person name="Iwata M."/>
            <person name="Karol K.G."/>
            <person name="Koehler B."/>
            <person name="Kolukisaoglu U."/>
            <person name="Kubo M."/>
            <person name="Kurata T."/>
            <person name="Lalonde S."/>
            <person name="Li K."/>
            <person name="Li Y."/>
            <person name="Litt A."/>
            <person name="Lyons E."/>
            <person name="Manning G."/>
            <person name="Maruyama T."/>
            <person name="Michael T.P."/>
            <person name="Mikami K."/>
            <person name="Miyazaki S."/>
            <person name="Morinaga S."/>
            <person name="Murata T."/>
            <person name="Mueller-Roeber B."/>
            <person name="Nelson D.R."/>
            <person name="Obara M."/>
            <person name="Oguri Y."/>
            <person name="Olmstead R.G."/>
            <person name="Onodera N."/>
            <person name="Petersen B.L."/>
            <person name="Pils B."/>
            <person name="Prigge M."/>
            <person name="Rensing S.A."/>
            <person name="Riano-Pachon D.M."/>
            <person name="Roberts A.W."/>
            <person name="Sato Y."/>
            <person name="Scheller H.V."/>
            <person name="Schulz B."/>
            <person name="Schulz C."/>
            <person name="Shakirov E.V."/>
            <person name="Shibagaki N."/>
            <person name="Shinohara N."/>
            <person name="Shippen D.E."/>
            <person name="Soerensen I."/>
            <person name="Sotooka R."/>
            <person name="Sugimoto N."/>
            <person name="Sugita M."/>
            <person name="Sumikawa N."/>
            <person name="Tanurdzic M."/>
            <person name="Theissen G."/>
            <person name="Ulvskov P."/>
            <person name="Wakazuki S."/>
            <person name="Weng J.K."/>
            <person name="Willats W.W."/>
            <person name="Wipf D."/>
            <person name="Wolf P.G."/>
            <person name="Yang L."/>
            <person name="Zimmer A.D."/>
            <person name="Zhu Q."/>
            <person name="Mitros T."/>
            <person name="Hellsten U."/>
            <person name="Loque D."/>
            <person name="Otillar R."/>
            <person name="Salamov A."/>
            <person name="Schmutz J."/>
            <person name="Shapiro H."/>
            <person name="Lindquist E."/>
            <person name="Lucas S."/>
            <person name="Rokhsar D."/>
            <person name="Grigoriev I.V."/>
        </authorList>
    </citation>
    <scope>NUCLEOTIDE SEQUENCE [LARGE SCALE GENOMIC DNA]</scope>
</reference>
<dbReference type="PROSITE" id="PS50011">
    <property type="entry name" value="PROTEIN_KINASE_DOM"/>
    <property type="match status" value="1"/>
</dbReference>
<dbReference type="Proteomes" id="UP000001514">
    <property type="component" value="Unassembled WGS sequence"/>
</dbReference>
<dbReference type="STRING" id="88036.D8QZT3"/>
<dbReference type="InterPro" id="IPR011009">
    <property type="entry name" value="Kinase-like_dom_sf"/>
</dbReference>
<feature type="domain" description="Protein kinase" evidence="1">
    <location>
        <begin position="142"/>
        <end position="476"/>
    </location>
</feature>
<keyword evidence="3" id="KW-1185">Reference proteome</keyword>
<dbReference type="GO" id="GO:0005524">
    <property type="term" value="F:ATP binding"/>
    <property type="evidence" value="ECO:0007669"/>
    <property type="project" value="InterPro"/>
</dbReference>
<dbReference type="CDD" id="cd05121">
    <property type="entry name" value="ABC1_ADCK3-like"/>
    <property type="match status" value="1"/>
</dbReference>
<dbReference type="PANTHER" id="PTHR43173">
    <property type="entry name" value="ABC1 FAMILY PROTEIN"/>
    <property type="match status" value="1"/>
</dbReference>
<dbReference type="GO" id="GO:0004672">
    <property type="term" value="F:protein kinase activity"/>
    <property type="evidence" value="ECO:0007669"/>
    <property type="project" value="InterPro"/>
</dbReference>
<dbReference type="InParanoid" id="D8QZT3"/>
<dbReference type="InterPro" id="IPR000719">
    <property type="entry name" value="Prot_kinase_dom"/>
</dbReference>
<dbReference type="SUPFAM" id="SSF56112">
    <property type="entry name" value="Protein kinase-like (PK-like)"/>
    <property type="match status" value="1"/>
</dbReference>
<dbReference type="HOGENOM" id="CLU_006533_8_2_1"/>
<proteinExistence type="predicted"/>
<dbReference type="FunCoup" id="D8QZT3">
    <property type="interactions" value="362"/>
</dbReference>
<dbReference type="Gramene" id="EFJ34851">
    <property type="protein sequence ID" value="EFJ34851"/>
    <property type="gene ID" value="SELMODRAFT_450602"/>
</dbReference>
<keyword evidence="2" id="KW-0808">Transferase</keyword>
<organism evidence="3">
    <name type="scientific">Selaginella moellendorffii</name>
    <name type="common">Spikemoss</name>
    <dbReference type="NCBI Taxonomy" id="88036"/>
    <lineage>
        <taxon>Eukaryota</taxon>
        <taxon>Viridiplantae</taxon>
        <taxon>Streptophyta</taxon>
        <taxon>Embryophyta</taxon>
        <taxon>Tracheophyta</taxon>
        <taxon>Lycopodiopsida</taxon>
        <taxon>Selaginellales</taxon>
        <taxon>Selaginellaceae</taxon>
        <taxon>Selaginella</taxon>
    </lineage>
</organism>
<dbReference type="Pfam" id="PF03109">
    <property type="entry name" value="ABC1"/>
    <property type="match status" value="1"/>
</dbReference>
<dbReference type="OMA" id="ETMFDTK"/>
<gene>
    <name evidence="2" type="ORF">SELMODRAFT_450602</name>
</gene>
<evidence type="ECO:0000259" key="1">
    <source>
        <dbReference type="PROSITE" id="PS50011"/>
    </source>
</evidence>
<evidence type="ECO:0000313" key="3">
    <source>
        <dbReference type="Proteomes" id="UP000001514"/>
    </source>
</evidence>
<sequence>MENRTRQWAHIMLDKQQRDVHIESKKRTIDRTMQFWMRCMSIYASYKVCQIRVQFVSDKQEQDRIWEEQHESAAEKVYALCTDLGGFFLKSAQVLAKPDLVPAAWVKKLVVLCDDAPPTPFETVQGIVEAELGNPINALFERFDQKPLGCASIAQVHRARLKGRSTDVAVKVQHPGAEELMMTDISNQKTFGAFLQRFDVKFDLVSAVDELEQQVHHEFDFLREAKSMDRIAVTLSKENRGSPPIQVPRPVPGFVTRKVLVMDFVEGIPILRIADEMIKRGINPHGSVANHAKRSILKDITAAYGQMILRDGFFQADPHPGNILVKSNGKVALLDYGQVKELPNELRLAFARLILGMSSHDPKRIELAFGDLGIEISKLSMIGEGSIKDLATIMFDTKLPGGLTVVNPFADDSLLKQISVPKFPRDLFFLLRTIHILRGISMGMGISYSVADEWKKLADEALKAANQISTGKLFPS</sequence>
<dbReference type="InterPro" id="IPR004147">
    <property type="entry name" value="ABC1_dom"/>
</dbReference>
<dbReference type="EMBL" id="GL377569">
    <property type="protein sequence ID" value="EFJ34851.1"/>
    <property type="molecule type" value="Genomic_DNA"/>
</dbReference>
<dbReference type="InterPro" id="IPR051130">
    <property type="entry name" value="Mito_struct-func_regulator"/>
</dbReference>
<keyword evidence="2" id="KW-0418">Kinase</keyword>
<dbReference type="PANTHER" id="PTHR43173:SF12">
    <property type="entry name" value="PROTEIN KINASE SUPERFAMILY PROTEIN"/>
    <property type="match status" value="1"/>
</dbReference>
<accession>D8QZT3</accession>
<dbReference type="AlphaFoldDB" id="D8QZT3"/>
<dbReference type="KEGG" id="smo:SELMODRAFT_450602"/>